<dbReference type="EMBL" id="SIHJ01000001">
    <property type="protein sequence ID" value="TWT36695.1"/>
    <property type="molecule type" value="Genomic_DNA"/>
</dbReference>
<feature type="transmembrane region" description="Helical" evidence="1">
    <location>
        <begin position="966"/>
        <end position="985"/>
    </location>
</feature>
<dbReference type="RefSeq" id="WP_146563810.1">
    <property type="nucleotide sequence ID" value="NZ_SIHJ01000001.1"/>
</dbReference>
<keyword evidence="1" id="KW-1133">Transmembrane helix</keyword>
<evidence type="ECO:0000256" key="2">
    <source>
        <dbReference type="SAM" id="SignalP"/>
    </source>
</evidence>
<protein>
    <submittedName>
        <fullName evidence="3">Uncharacterized protein</fullName>
    </submittedName>
</protein>
<organism evidence="3 4">
    <name type="scientific">Posidoniimonas corsicana</name>
    <dbReference type="NCBI Taxonomy" id="1938618"/>
    <lineage>
        <taxon>Bacteria</taxon>
        <taxon>Pseudomonadati</taxon>
        <taxon>Planctomycetota</taxon>
        <taxon>Planctomycetia</taxon>
        <taxon>Pirellulales</taxon>
        <taxon>Lacipirellulaceae</taxon>
        <taxon>Posidoniimonas</taxon>
    </lineage>
</organism>
<keyword evidence="2" id="KW-0732">Signal</keyword>
<gene>
    <name evidence="3" type="ORF">KOR34_16350</name>
</gene>
<keyword evidence="1" id="KW-0812">Transmembrane</keyword>
<dbReference type="Proteomes" id="UP000316714">
    <property type="component" value="Unassembled WGS sequence"/>
</dbReference>
<evidence type="ECO:0000313" key="4">
    <source>
        <dbReference type="Proteomes" id="UP000316714"/>
    </source>
</evidence>
<comment type="caution">
    <text evidence="3">The sequence shown here is derived from an EMBL/GenBank/DDBJ whole genome shotgun (WGS) entry which is preliminary data.</text>
</comment>
<reference evidence="3 4" key="1">
    <citation type="submission" date="2019-02" db="EMBL/GenBank/DDBJ databases">
        <title>Deep-cultivation of Planctomycetes and their phenomic and genomic characterization uncovers novel biology.</title>
        <authorList>
            <person name="Wiegand S."/>
            <person name="Jogler M."/>
            <person name="Boedeker C."/>
            <person name="Pinto D."/>
            <person name="Vollmers J."/>
            <person name="Rivas-Marin E."/>
            <person name="Kohn T."/>
            <person name="Peeters S.H."/>
            <person name="Heuer A."/>
            <person name="Rast P."/>
            <person name="Oberbeckmann S."/>
            <person name="Bunk B."/>
            <person name="Jeske O."/>
            <person name="Meyerdierks A."/>
            <person name="Storesund J.E."/>
            <person name="Kallscheuer N."/>
            <person name="Luecker S."/>
            <person name="Lage O.M."/>
            <person name="Pohl T."/>
            <person name="Merkel B.J."/>
            <person name="Hornburger P."/>
            <person name="Mueller R.-W."/>
            <person name="Bruemmer F."/>
            <person name="Labrenz M."/>
            <person name="Spormann A.M."/>
            <person name="Op Den Camp H."/>
            <person name="Overmann J."/>
            <person name="Amann R."/>
            <person name="Jetten M.S.M."/>
            <person name="Mascher T."/>
            <person name="Medema M.H."/>
            <person name="Devos D.P."/>
            <person name="Kaster A.-K."/>
            <person name="Ovreas L."/>
            <person name="Rohde M."/>
            <person name="Galperin M.Y."/>
            <person name="Jogler C."/>
        </authorList>
    </citation>
    <scope>NUCLEOTIDE SEQUENCE [LARGE SCALE GENOMIC DNA]</scope>
    <source>
        <strain evidence="3 4">KOR34</strain>
    </source>
</reference>
<feature type="signal peptide" evidence="2">
    <location>
        <begin position="1"/>
        <end position="21"/>
    </location>
</feature>
<feature type="chain" id="PRO_5022714406" evidence="2">
    <location>
        <begin position="22"/>
        <end position="2117"/>
    </location>
</feature>
<accession>A0A5C5VG71</accession>
<evidence type="ECO:0000313" key="3">
    <source>
        <dbReference type="EMBL" id="TWT36695.1"/>
    </source>
</evidence>
<name>A0A5C5VG71_9BACT</name>
<keyword evidence="4" id="KW-1185">Reference proteome</keyword>
<feature type="transmembrane region" description="Helical" evidence="1">
    <location>
        <begin position="2084"/>
        <end position="2103"/>
    </location>
</feature>
<dbReference type="OrthoDB" id="207104at2"/>
<sequence length="2117" mass="225751" precursor="true">MRPTSLPLILLFALSAAGTGAEQPAEAPYRRVFAPANQPEAWPKTGEPWVPVAQLEALRLLRLGEPDAMASHQFSAYSVRAHLGLTGSVLSGAGEARVDLNGAAEAFLAWPASATRVTSIAWSPSGEPALLGDWGPPPAAPHGVLVDRSGDLRFELEGRPASVSDTRSEYQIGLPPATTTTLALDLPVGTTPSMSRAIVREEEPGGDASTPAPPGAGQARWRIEVAPGASGRLVLSRPRPTTTRATIDVAQDLRHAIRESGVETQCRFRLSSARPLPGAVRVALPIGARLIRATQDGLPVEWTLSEEEGGTTARVTLTRAPQGDCLLELWLLSPEASGQITLPSPVLLNARWTEGAVSVAFEEPVSLMDIAQLSYATPAAAPSSAEESAELFFRLSRPEASVQLQVGRRVATPAVNVTRSVQLGIDRQRDLHLANSTVTIQFAGDRQHALRRLRVALGDSWAVRAVEAEPAEALERWDIYENRGPKNIDIRLVPGAFAEQPPALTLTLARRSYLRGDRTPLTEMLAIDPSGVRVVSDQIELSAAEPLQVQLRSAPQPTPPPEDQEDAPLLFKTQQIPLAQLLAGGELELVSEPARRLSRCDVRVSHSGDLWLYQADLTIPANGASSIALVRFEPPLPESAELLLGERAPMPPRDDSLPNQSGAIALKLDGQPTTTFRIAFASQDQAPLDIPLPSLTRERDQQGRLTLVGAGAGVAGLRSNGLTPLPQDADTAAHVDQKTFAYDPERVGAQDLSALLTRQSRRPVDPPLRLLRVETRALDSGRLVHLLSYRVRPAAQPCSLLLPKNANLLSARDTLGLPIEEDRNADRDRLLFPAADSTRTIDIAVEDANRKWAPGAPLPLDGVVEDATGFWNWRFLLPSSYELSGPSLDAGPEPTSNRNRLLGPVASVLPAGIFDPFDPATWWPTAPAEEGNAFSAADCPPGWRCYDVACIGSSAPALKVIHHDQLVGGAATLGVLIACLSAWWWPYATRTLVTAALAAMVLALLLPGALAVWGAAVWLGLVAGAMLCPLVKASTGLLRAMRDAASFSLPATPTSAALALLAFAPTVAAQPVAEPPLETVIVPVDADGNPEGDKWYLRGGFLNQLNKLADGGRTAAPAAWVLKRISIQGALKGLTAGEGVNADPWTLSLEVWTSRRDTPLPLAIRQAEAKWGEKANIDGIATPLEWRDNGDGCAVTIAEPGPHRVTLSLTPSVSEEDAGAVLRLALPRCSLSELRLSVPDASVDVRAPELPTPLQSIEPGGALRADLSGTDELLLRWGTGSKNAAAKLLACDQLQWLSLRPGGAVLEVRCLLEGTAPLPKLLQATLPMADPDQTAQRRVELSPRTEWQPGLTQLVYTGTVELPRGGLGRFSVPSLPPPGVDLRSRMMAVSSSRELVVTTPATEGVAAFDPAEFAARWTLDETESPPDRAVAATDPLALWQVQSDMRPVEPGPLDQRLRLVLGQAASTARLTVGANPAGWPLGKLEVSVPTSFELIDCRLTAGGRSQPLRATRPQPSRVVVFRPADAMLGAGSVVELYGRVSVPSGRSTPLPVLRAATGTPDPLRVELWRLPDCVVRFAEENAPALDDSNASAAAQREMLVGTFQLPAQQPPPRVAIRAGATRYKVSHLTTHQRTESGVQHDVAARVRVLSGGLREIAIEFADRAPQLEVTSPSGATLTRASSEGPRRWRVSLPRDLAAGEELILKFEGQQVSPTGAHPAALVRFPDAAESEVVVAVHGGPHSEEERWLTESLTPARGAHDAPLEAAPGTGWSLFRSTPGQRPTVAWTRRDKRPPECLVRFSETTAAADPLGRVSVTTRVYLDPVGATACRLLVDENSRLVSLDLNGQGPIATRESDSVWRVTLGSSQRPQVLTATAVWDQPSTERTVRPPQLISGQGQPLTPVNGVVSLLGSTPAEMHLTADAQPIDGDDAARLRVQALAEQAPQAAVGRASAWWLSRLRDALAEVDAASPQSDDDATPLRSDESLAKARTAAAGEFTYIPNADAASDYDRPGLAEQLRTPTGEAPPAIKVSVTRADRIAPRVGLALLAVAAGVCFHVGCNQPALIGLLRDRRNTAIGLAGLAWWLWLPLGVCGLLLMVSAAVDEGRARYQRILSRR</sequence>
<proteinExistence type="predicted"/>
<keyword evidence="1" id="KW-0472">Membrane</keyword>
<feature type="transmembrane region" description="Helical" evidence="1">
    <location>
        <begin position="992"/>
        <end position="1010"/>
    </location>
</feature>
<evidence type="ECO:0000256" key="1">
    <source>
        <dbReference type="SAM" id="Phobius"/>
    </source>
</evidence>